<organism evidence="2 3">
    <name type="scientific">Manduca sexta</name>
    <name type="common">Tobacco hawkmoth</name>
    <name type="synonym">Tobacco hornworm</name>
    <dbReference type="NCBI Taxonomy" id="7130"/>
    <lineage>
        <taxon>Eukaryota</taxon>
        <taxon>Metazoa</taxon>
        <taxon>Ecdysozoa</taxon>
        <taxon>Arthropoda</taxon>
        <taxon>Hexapoda</taxon>
        <taxon>Insecta</taxon>
        <taxon>Pterygota</taxon>
        <taxon>Neoptera</taxon>
        <taxon>Endopterygota</taxon>
        <taxon>Lepidoptera</taxon>
        <taxon>Glossata</taxon>
        <taxon>Ditrysia</taxon>
        <taxon>Bombycoidea</taxon>
        <taxon>Sphingidae</taxon>
        <taxon>Sphinginae</taxon>
        <taxon>Sphingini</taxon>
        <taxon>Manduca</taxon>
    </lineage>
</organism>
<accession>A0A921ZQC3</accession>
<evidence type="ECO:0000256" key="1">
    <source>
        <dbReference type="SAM" id="MobiDB-lite"/>
    </source>
</evidence>
<dbReference type="EMBL" id="JH668823">
    <property type="protein sequence ID" value="KAG6462222.1"/>
    <property type="molecule type" value="Genomic_DNA"/>
</dbReference>
<feature type="region of interest" description="Disordered" evidence="1">
    <location>
        <begin position="354"/>
        <end position="403"/>
    </location>
</feature>
<feature type="compositionally biased region" description="Basic residues" evidence="1">
    <location>
        <begin position="359"/>
        <end position="369"/>
    </location>
</feature>
<sequence>MPRKRRKNISVIKQKKAIETRLIQISLIMDDYVYQQREISQCDATSYIEEISLLKSKCNNDSRTLQVIEKLTRCMKAIINEHRKRTENDYDLNNEQITSKADSESTVASQINFDKNNFTQSIPEEINTVPREINHCNDIIDLCEEINHKDSQDTNSIINNNDGNKYISELFIVHSKDKDNFSASSHIDDSRSMLDNYQDVLSQDLFTMHTQDEDQNIDTDNSQNTSNKELINEKQPLENSYPNISNYTEMNCSQNILSDHDFADNDLLNMRSQIENTPTSQNIINPCKSSENHVKIFPKVGVNLANTDKLVEKDHLGLVNVTTNKISDRNLDKFDIPVNSVLKPAANITDTRNREVTKAKKAPRKRKVSTKSQVNDITKEVKCKPRKKKDIKPRKNNNKDDNSIYENSVDLSWVENINFVAFACRRVTTISEDYMNRDPEKVQTGCRVTASPLFYSYLSV</sequence>
<name>A0A921ZQC3_MANSE</name>
<feature type="compositionally biased region" description="Polar residues" evidence="1">
    <location>
        <begin position="218"/>
        <end position="229"/>
    </location>
</feature>
<reference evidence="2" key="1">
    <citation type="journal article" date="2016" name="Insect Biochem. Mol. Biol.">
        <title>Multifaceted biological insights from a draft genome sequence of the tobacco hornworm moth, Manduca sexta.</title>
        <authorList>
            <person name="Kanost M.R."/>
            <person name="Arrese E.L."/>
            <person name="Cao X."/>
            <person name="Chen Y.R."/>
            <person name="Chellapilla S."/>
            <person name="Goldsmith M.R."/>
            <person name="Grosse-Wilde E."/>
            <person name="Heckel D.G."/>
            <person name="Herndon N."/>
            <person name="Jiang H."/>
            <person name="Papanicolaou A."/>
            <person name="Qu J."/>
            <person name="Soulages J.L."/>
            <person name="Vogel H."/>
            <person name="Walters J."/>
            <person name="Waterhouse R.M."/>
            <person name="Ahn S.J."/>
            <person name="Almeida F.C."/>
            <person name="An C."/>
            <person name="Aqrawi P."/>
            <person name="Bretschneider A."/>
            <person name="Bryant W.B."/>
            <person name="Bucks S."/>
            <person name="Chao H."/>
            <person name="Chevignon G."/>
            <person name="Christen J.M."/>
            <person name="Clarke D.F."/>
            <person name="Dittmer N.T."/>
            <person name="Ferguson L.C.F."/>
            <person name="Garavelou S."/>
            <person name="Gordon K.H.J."/>
            <person name="Gunaratna R.T."/>
            <person name="Han Y."/>
            <person name="Hauser F."/>
            <person name="He Y."/>
            <person name="Heidel-Fischer H."/>
            <person name="Hirsh A."/>
            <person name="Hu Y."/>
            <person name="Jiang H."/>
            <person name="Kalra D."/>
            <person name="Klinner C."/>
            <person name="Konig C."/>
            <person name="Kovar C."/>
            <person name="Kroll A.R."/>
            <person name="Kuwar S.S."/>
            <person name="Lee S.L."/>
            <person name="Lehman R."/>
            <person name="Li K."/>
            <person name="Li Z."/>
            <person name="Liang H."/>
            <person name="Lovelace S."/>
            <person name="Lu Z."/>
            <person name="Mansfield J.H."/>
            <person name="McCulloch K.J."/>
            <person name="Mathew T."/>
            <person name="Morton B."/>
            <person name="Muzny D.M."/>
            <person name="Neunemann D."/>
            <person name="Ongeri F."/>
            <person name="Pauchet Y."/>
            <person name="Pu L.L."/>
            <person name="Pyrousis I."/>
            <person name="Rao X.J."/>
            <person name="Redding A."/>
            <person name="Roesel C."/>
            <person name="Sanchez-Gracia A."/>
            <person name="Schaack S."/>
            <person name="Shukla A."/>
            <person name="Tetreau G."/>
            <person name="Wang Y."/>
            <person name="Xiong G.H."/>
            <person name="Traut W."/>
            <person name="Walsh T.K."/>
            <person name="Worley K.C."/>
            <person name="Wu D."/>
            <person name="Wu W."/>
            <person name="Wu Y.Q."/>
            <person name="Zhang X."/>
            <person name="Zou Z."/>
            <person name="Zucker H."/>
            <person name="Briscoe A.D."/>
            <person name="Burmester T."/>
            <person name="Clem R.J."/>
            <person name="Feyereisen R."/>
            <person name="Grimmelikhuijzen C.J.P."/>
            <person name="Hamodrakas S.J."/>
            <person name="Hansson B.S."/>
            <person name="Huguet E."/>
            <person name="Jermiin L.S."/>
            <person name="Lan Q."/>
            <person name="Lehman H.K."/>
            <person name="Lorenzen M."/>
            <person name="Merzendorfer H."/>
            <person name="Michalopoulos I."/>
            <person name="Morton D.B."/>
            <person name="Muthukrishnan S."/>
            <person name="Oakeshott J.G."/>
            <person name="Palmer W."/>
            <person name="Park Y."/>
            <person name="Passarelli A.L."/>
            <person name="Rozas J."/>
            <person name="Schwartz L.M."/>
            <person name="Smith W."/>
            <person name="Southgate A."/>
            <person name="Vilcinskas A."/>
            <person name="Vogt R."/>
            <person name="Wang P."/>
            <person name="Werren J."/>
            <person name="Yu X.Q."/>
            <person name="Zhou J.J."/>
            <person name="Brown S.J."/>
            <person name="Scherer S.E."/>
            <person name="Richards S."/>
            <person name="Blissard G.W."/>
        </authorList>
    </citation>
    <scope>NUCLEOTIDE SEQUENCE</scope>
</reference>
<protein>
    <submittedName>
        <fullName evidence="2">Uncharacterized protein</fullName>
    </submittedName>
</protein>
<proteinExistence type="predicted"/>
<feature type="region of interest" description="Disordered" evidence="1">
    <location>
        <begin position="214"/>
        <end position="235"/>
    </location>
</feature>
<reference evidence="2" key="2">
    <citation type="submission" date="2020-12" db="EMBL/GenBank/DDBJ databases">
        <authorList>
            <person name="Kanost M."/>
        </authorList>
    </citation>
    <scope>NUCLEOTIDE SEQUENCE</scope>
</reference>
<feature type="compositionally biased region" description="Basic residues" evidence="1">
    <location>
        <begin position="384"/>
        <end position="396"/>
    </location>
</feature>
<dbReference type="AlphaFoldDB" id="A0A921ZQC3"/>
<dbReference type="Proteomes" id="UP000791440">
    <property type="component" value="Unassembled WGS sequence"/>
</dbReference>
<evidence type="ECO:0000313" key="3">
    <source>
        <dbReference type="Proteomes" id="UP000791440"/>
    </source>
</evidence>
<gene>
    <name evidence="2" type="ORF">O3G_MSEX013123</name>
</gene>
<keyword evidence="3" id="KW-1185">Reference proteome</keyword>
<evidence type="ECO:0000313" key="2">
    <source>
        <dbReference type="EMBL" id="KAG6462222.1"/>
    </source>
</evidence>
<comment type="caution">
    <text evidence="2">The sequence shown here is derived from an EMBL/GenBank/DDBJ whole genome shotgun (WGS) entry which is preliminary data.</text>
</comment>